<proteinExistence type="predicted"/>
<reference evidence="3" key="1">
    <citation type="journal article" date="2019" name="Int. J. Syst. Evol. Microbiol.">
        <title>The Global Catalogue of Microorganisms (GCM) 10K type strain sequencing project: providing services to taxonomists for standard genome sequencing and annotation.</title>
        <authorList>
            <consortium name="The Broad Institute Genomics Platform"/>
            <consortium name="The Broad Institute Genome Sequencing Center for Infectious Disease"/>
            <person name="Wu L."/>
            <person name="Ma J."/>
        </authorList>
    </citation>
    <scope>NUCLEOTIDE SEQUENCE [LARGE SCALE GENOMIC DNA]</scope>
    <source>
        <strain evidence="3">JCM 18532</strain>
    </source>
</reference>
<evidence type="ECO:0008006" key="4">
    <source>
        <dbReference type="Google" id="ProtNLM"/>
    </source>
</evidence>
<dbReference type="Gene3D" id="3.40.50.10540">
    <property type="entry name" value="Crotonobetainyl-coa:carnitine coa-transferase, domain 1"/>
    <property type="match status" value="2"/>
</dbReference>
<dbReference type="InterPro" id="IPR044855">
    <property type="entry name" value="CoA-Trfase_III_dom3_sf"/>
</dbReference>
<dbReference type="PANTHER" id="PTHR48207">
    <property type="entry name" value="SUCCINATE--HYDROXYMETHYLGLUTARATE COA-TRANSFERASE"/>
    <property type="match status" value="1"/>
</dbReference>
<dbReference type="SUPFAM" id="SSF89796">
    <property type="entry name" value="CoA-transferase family III (CaiB/BaiF)"/>
    <property type="match status" value="2"/>
</dbReference>
<dbReference type="InterPro" id="IPR023606">
    <property type="entry name" value="CoA-Trfase_III_dom_1_sf"/>
</dbReference>
<dbReference type="InterPro" id="IPR003673">
    <property type="entry name" value="CoA-Trfase_fam_III"/>
</dbReference>
<name>A0ABP8Z167_9ACTN</name>
<dbReference type="PANTHER" id="PTHR48207:SF3">
    <property type="entry name" value="SUCCINATE--HYDROXYMETHYLGLUTARATE COA-TRANSFERASE"/>
    <property type="match status" value="1"/>
</dbReference>
<keyword evidence="3" id="KW-1185">Reference proteome</keyword>
<dbReference type="InterPro" id="IPR050483">
    <property type="entry name" value="CoA-transferase_III_domain"/>
</dbReference>
<organism evidence="2 3">
    <name type="scientific">Nocardioides endophyticus</name>
    <dbReference type="NCBI Taxonomy" id="1353775"/>
    <lineage>
        <taxon>Bacteria</taxon>
        <taxon>Bacillati</taxon>
        <taxon>Actinomycetota</taxon>
        <taxon>Actinomycetes</taxon>
        <taxon>Propionibacteriales</taxon>
        <taxon>Nocardioidaceae</taxon>
        <taxon>Nocardioides</taxon>
    </lineage>
</organism>
<sequence>MLSDTSSSLPLAGIRVLDLARVVSGPFGTLLLSDLGAEVVRVEATPATGPEPEHGPGPLSEDEAFTWGLSRNKHSVSVDLKSTEGRALFYQLVAETDVVFDNFRPGVMERLGLDHETLRAHNPAIITCSLTGFGADGPWARMPAYDPIVQAMCGTLNYTRLRSDHPPVRWGIPIGDLYAGIVAAIAVVGATLHRDRTGAGQHVDVSMLDVMLALNTYRVPQALTFGQEPEPSPFEGGQGTVPFGNFECREGWISLCFSQRMWPAACEIMGRPDLVTDPRFSSGLARHAHRDEVVAELQRILLTRTADEWQDAFMPAGVVAGKVTDIAEVFDHPQVRARGMSVDITDDLGRTATVAGDPLGFSDPATWRAPRPLGADTAQVLSTVLGLSDDEIETLAAAGTIHCARHPYLSDFPLRPRAAQPVPTDPTASPRDRALAGTVILELNGDEPSKGFAAQLLADLGARVIRVDRPVGQVIEPYPDEERESAFRCGLNRGKESVTADLKTPEGRAFLLSLTEHADVVLDNYRPGVLARLGIDHASLQHTNDDLITCSITGFGHEGPWRSYPAFDNAIQALGGGMSITVDHTTPNDTPIRWGNPIGGLTGAMFSVLGILGAVRRRNRAGEGARLDVSLLDSQVSLLSYRVPQAVTVGKKFLPEPRRGGSGSLPFGVFRTADDQWFTICITQQFWHSFCVAAGEPDWEHDPRFATEPLRREHEDALYALVEPKFLERTAEEWQALYYELKLPGATVLTLSEAFAHPQAVARQMRTTLADGRHGHVDVASSPLRFSTSAPVPPAPAPLPGADTVRIAAELGIRLPTPEVAAATADVS</sequence>
<dbReference type="Proteomes" id="UP001499882">
    <property type="component" value="Unassembled WGS sequence"/>
</dbReference>
<dbReference type="Pfam" id="PF02515">
    <property type="entry name" value="CoA_transf_3"/>
    <property type="match status" value="2"/>
</dbReference>
<protein>
    <recommendedName>
        <fullName evidence="4">CoA transferase</fullName>
    </recommendedName>
</protein>
<comment type="caution">
    <text evidence="2">The sequence shown here is derived from an EMBL/GenBank/DDBJ whole genome shotgun (WGS) entry which is preliminary data.</text>
</comment>
<dbReference type="RefSeq" id="WP_345527654.1">
    <property type="nucleotide sequence ID" value="NZ_BAABKN010000019.1"/>
</dbReference>
<gene>
    <name evidence="2" type="ORF">GCM10023350_30300</name>
</gene>
<keyword evidence="1" id="KW-0808">Transferase</keyword>
<evidence type="ECO:0000256" key="1">
    <source>
        <dbReference type="ARBA" id="ARBA00022679"/>
    </source>
</evidence>
<evidence type="ECO:0000313" key="2">
    <source>
        <dbReference type="EMBL" id="GAA4743527.1"/>
    </source>
</evidence>
<dbReference type="Gene3D" id="3.30.1540.10">
    <property type="entry name" value="formyl-coa transferase, domain 3"/>
    <property type="match status" value="2"/>
</dbReference>
<evidence type="ECO:0000313" key="3">
    <source>
        <dbReference type="Proteomes" id="UP001499882"/>
    </source>
</evidence>
<dbReference type="EMBL" id="BAABKN010000019">
    <property type="protein sequence ID" value="GAA4743527.1"/>
    <property type="molecule type" value="Genomic_DNA"/>
</dbReference>
<accession>A0ABP8Z167</accession>